<organism evidence="1 2">
    <name type="scientific">Klebsiella phage YMC15/11/N53_KPN_BP</name>
    <dbReference type="NCBI Taxonomy" id="2026101"/>
    <lineage>
        <taxon>Viruses</taxon>
        <taxon>Duplodnaviria</taxon>
        <taxon>Heunggongvirae</taxon>
        <taxon>Uroviricota</taxon>
        <taxon>Caudoviricetes</taxon>
        <taxon>Casjensviridae</taxon>
        <taxon>Yonseivirus</taxon>
        <taxon>Yonseivirus N137</taxon>
    </lineage>
</organism>
<proteinExistence type="predicted"/>
<evidence type="ECO:0000313" key="1">
    <source>
        <dbReference type="EMBL" id="ASW27568.1"/>
    </source>
</evidence>
<sequence>MASNFAAIKAKARRDVHASLSVSARYESYSQEVIVDGLSVRWHNKQQLVGDLDSGGYAQIIDGIERIVFMQDELQEKGVTLEGGDVIIITAEGYGNVGLVLQTQEPIVGPVEVIWQVSRKN</sequence>
<accession>A0A248XCR7</accession>
<gene>
    <name evidence="1" type="ORF">KPNN53_027</name>
</gene>
<reference evidence="1 2" key="1">
    <citation type="submission" date="2017-07" db="EMBL/GenBank/DDBJ databases">
        <title>Complete Genome Sequence of the Klebsiella phage YMC15/11/N53_KPN_BP.</title>
        <authorList>
            <person name="Jeon J."/>
            <person name="Yong D."/>
            <person name="Lee K."/>
        </authorList>
    </citation>
    <scope>NUCLEOTIDE SEQUENCE [LARGE SCALE GENOMIC DNA]</scope>
</reference>
<evidence type="ECO:0000313" key="2">
    <source>
        <dbReference type="Proteomes" id="UP000223139"/>
    </source>
</evidence>
<protein>
    <submittedName>
        <fullName evidence="1">Uncharacterized protein</fullName>
    </submittedName>
</protein>
<name>A0A248XCR7_9CAUD</name>
<dbReference type="EMBL" id="MF476924">
    <property type="protein sequence ID" value="ASW27568.1"/>
    <property type="molecule type" value="Genomic_DNA"/>
</dbReference>
<dbReference type="Proteomes" id="UP000223139">
    <property type="component" value="Segment"/>
</dbReference>